<dbReference type="InterPro" id="IPR050125">
    <property type="entry name" value="GPCR_opsins"/>
</dbReference>
<proteinExistence type="inferred from homology"/>
<dbReference type="AlphaFoldDB" id="A0A3B4C5Q0"/>
<sequence length="310" mass="35034">MLEMMELQKHLLFRKVDVPDHVHYTLAFIILMVGTLGVAGNTLVIFAFCSNRKLRTLPNFFIINLAVSDLLMALTQSPLFFINCLHTQWIMGELVCKLYAFCGALFGITSMITLLAISVDRYLVITHPLKAMQWNAKIRTFITIVLIWIYSLAWSLAPLIGWSSYVPEGLMTSCTWDYVSPSAGSRSYTLALCCCVFFVPLGIIISCYICMFLSVRRAGRDVSRLGSQMRKQDVSRPQHSVRSEWRLAKIAAVVIAVYVLSWAPYAWIKARDSGYADLLNPYSKTVPAVIAKASAVYNPFIYAIIHTKYR</sequence>
<dbReference type="OMA" id="KILFIWM"/>
<evidence type="ECO:0000256" key="13">
    <source>
        <dbReference type="ARBA" id="ARBA00059157"/>
    </source>
</evidence>
<dbReference type="PROSITE" id="PS00237">
    <property type="entry name" value="G_PROTEIN_RECEP_F1_1"/>
    <property type="match status" value="1"/>
</dbReference>
<keyword evidence="17" id="KW-1185">Reference proteome</keyword>
<feature type="transmembrane region" description="Helical" evidence="14">
    <location>
        <begin position="188"/>
        <end position="215"/>
    </location>
</feature>
<feature type="transmembrane region" description="Helical" evidence="14">
    <location>
        <begin position="288"/>
        <end position="305"/>
    </location>
</feature>
<accession>A0A3B4C5Q0</accession>
<dbReference type="GO" id="GO:0007602">
    <property type="term" value="P:phototransduction"/>
    <property type="evidence" value="ECO:0007669"/>
    <property type="project" value="UniProtKB-KW"/>
</dbReference>
<dbReference type="STRING" id="42514.ENSPNAP00000007197"/>
<keyword evidence="12 14" id="KW-0807">Transducer</keyword>
<keyword evidence="5 14" id="KW-0681">Retinal protein</keyword>
<evidence type="ECO:0000256" key="2">
    <source>
        <dbReference type="ARBA" id="ARBA00022543"/>
    </source>
</evidence>
<evidence type="ECO:0000259" key="15">
    <source>
        <dbReference type="PROSITE" id="PS50262"/>
    </source>
</evidence>
<evidence type="ECO:0000256" key="1">
    <source>
        <dbReference type="ARBA" id="ARBA00004141"/>
    </source>
</evidence>
<dbReference type="SMART" id="SM01381">
    <property type="entry name" value="7TM_GPCR_Srsx"/>
    <property type="match status" value="1"/>
</dbReference>
<reference evidence="16 17" key="1">
    <citation type="submission" date="2020-10" db="EMBL/GenBank/DDBJ databases">
        <title>Pygocentrus nattereri (red-bellied piranha) genome, fPygNat1, primary haplotype.</title>
        <authorList>
            <person name="Myers G."/>
            <person name="Meyer A."/>
            <person name="Karagic N."/>
            <person name="Pippel M."/>
            <person name="Winkler S."/>
            <person name="Tracey A."/>
            <person name="Wood J."/>
            <person name="Formenti G."/>
            <person name="Howe K."/>
            <person name="Fedrigo O."/>
            <person name="Jarvis E.D."/>
        </authorList>
    </citation>
    <scope>NUCLEOTIDE SEQUENCE [LARGE SCALE GENOMIC DNA]</scope>
</reference>
<keyword evidence="11 14" id="KW-0675">Receptor</keyword>
<dbReference type="GO" id="GO:0009881">
    <property type="term" value="F:photoreceptor activity"/>
    <property type="evidence" value="ECO:0007669"/>
    <property type="project" value="UniProtKB-KW"/>
</dbReference>
<evidence type="ECO:0000256" key="7">
    <source>
        <dbReference type="ARBA" id="ARBA00022991"/>
    </source>
</evidence>
<evidence type="ECO:0000256" key="9">
    <source>
        <dbReference type="ARBA" id="ARBA00023136"/>
    </source>
</evidence>
<keyword evidence="8 14" id="KW-0297">G-protein coupled receptor</keyword>
<dbReference type="GO" id="GO:0007601">
    <property type="term" value="P:visual perception"/>
    <property type="evidence" value="ECO:0007669"/>
    <property type="project" value="InterPro"/>
</dbReference>
<dbReference type="InterPro" id="IPR001760">
    <property type="entry name" value="Opsin"/>
</dbReference>
<dbReference type="InterPro" id="IPR017452">
    <property type="entry name" value="GPCR_Rhodpsn_7TM"/>
</dbReference>
<keyword evidence="9 14" id="KW-0472">Membrane</keyword>
<name>A0A3B4C5Q0_PYGNA</name>
<keyword evidence="3 14" id="KW-0716">Sensory transduction</keyword>
<organism evidence="16 17">
    <name type="scientific">Pygocentrus nattereri</name>
    <name type="common">Red-bellied piranha</name>
    <dbReference type="NCBI Taxonomy" id="42514"/>
    <lineage>
        <taxon>Eukaryota</taxon>
        <taxon>Metazoa</taxon>
        <taxon>Chordata</taxon>
        <taxon>Craniata</taxon>
        <taxon>Vertebrata</taxon>
        <taxon>Euteleostomi</taxon>
        <taxon>Actinopterygii</taxon>
        <taxon>Neopterygii</taxon>
        <taxon>Teleostei</taxon>
        <taxon>Ostariophysi</taxon>
        <taxon>Characiformes</taxon>
        <taxon>Characoidei</taxon>
        <taxon>Pygocentrus</taxon>
    </lineage>
</organism>
<dbReference type="FunFam" id="1.20.1070.10:FF:000044">
    <property type="entry name" value="Opsin, ultraviolet-sensitive"/>
    <property type="match status" value="1"/>
</dbReference>
<feature type="transmembrane region" description="Helical" evidence="14">
    <location>
        <begin position="247"/>
        <end position="268"/>
    </location>
</feature>
<evidence type="ECO:0000256" key="6">
    <source>
        <dbReference type="ARBA" id="ARBA00022989"/>
    </source>
</evidence>
<evidence type="ECO:0000256" key="10">
    <source>
        <dbReference type="ARBA" id="ARBA00023157"/>
    </source>
</evidence>
<comment type="similarity">
    <text evidence="14">Belongs to the G-protein coupled receptor 1 family. Opsin subfamily.</text>
</comment>
<evidence type="ECO:0000256" key="4">
    <source>
        <dbReference type="ARBA" id="ARBA00022692"/>
    </source>
</evidence>
<dbReference type="PANTHER" id="PTHR24240">
    <property type="entry name" value="OPSIN"/>
    <property type="match status" value="1"/>
</dbReference>
<dbReference type="Gene3D" id="1.20.1070.10">
    <property type="entry name" value="Rhodopsin 7-helix transmembrane proteins"/>
    <property type="match status" value="1"/>
</dbReference>
<dbReference type="InterPro" id="IPR027430">
    <property type="entry name" value="Retinal_BS"/>
</dbReference>
<keyword evidence="2 14" id="KW-0600">Photoreceptor protein</keyword>
<dbReference type="GeneTree" id="ENSGT01150000286935"/>
<evidence type="ECO:0000313" key="16">
    <source>
        <dbReference type="Ensembl" id="ENSPNAP00000007197.2"/>
    </source>
</evidence>
<keyword evidence="4 14" id="KW-0812">Transmembrane</keyword>
<dbReference type="PROSITE" id="PS00238">
    <property type="entry name" value="OPSIN"/>
    <property type="match status" value="1"/>
</dbReference>
<keyword evidence="6 14" id="KW-1133">Transmembrane helix</keyword>
<dbReference type="PRINTS" id="PR00238">
    <property type="entry name" value="OPSIN"/>
</dbReference>
<evidence type="ECO:0000256" key="12">
    <source>
        <dbReference type="ARBA" id="ARBA00023224"/>
    </source>
</evidence>
<dbReference type="InterPro" id="IPR000276">
    <property type="entry name" value="GPCR_Rhodpsn"/>
</dbReference>
<dbReference type="GO" id="GO:0004930">
    <property type="term" value="F:G protein-coupled receptor activity"/>
    <property type="evidence" value="ECO:0007669"/>
    <property type="project" value="UniProtKB-KW"/>
</dbReference>
<keyword evidence="7 14" id="KW-0157">Chromophore</keyword>
<feature type="transmembrane region" description="Helical" evidence="14">
    <location>
        <begin position="98"/>
        <end position="119"/>
    </location>
</feature>
<protein>
    <recommendedName>
        <fullName evidence="15">G-protein coupled receptors family 1 profile domain-containing protein</fullName>
    </recommendedName>
</protein>
<dbReference type="PRINTS" id="PR00237">
    <property type="entry name" value="GPCRRHODOPSN"/>
</dbReference>
<reference evidence="16" key="3">
    <citation type="submission" date="2025-09" db="UniProtKB">
        <authorList>
            <consortium name="Ensembl"/>
        </authorList>
    </citation>
    <scope>IDENTIFICATION</scope>
</reference>
<evidence type="ECO:0000313" key="17">
    <source>
        <dbReference type="Proteomes" id="UP001501920"/>
    </source>
</evidence>
<feature type="transmembrane region" description="Helical" evidence="14">
    <location>
        <begin position="60"/>
        <end position="82"/>
    </location>
</feature>
<feature type="domain" description="G-protein coupled receptors family 1 profile" evidence="15">
    <location>
        <begin position="40"/>
        <end position="302"/>
    </location>
</feature>
<evidence type="ECO:0000256" key="3">
    <source>
        <dbReference type="ARBA" id="ARBA00022606"/>
    </source>
</evidence>
<evidence type="ECO:0000256" key="11">
    <source>
        <dbReference type="ARBA" id="ARBA00023170"/>
    </source>
</evidence>
<comment type="function">
    <text evidence="13">Photoreceptor implicated in non-image-forming responses to light.</text>
</comment>
<dbReference type="Ensembl" id="ENSPNAT00000002243.2">
    <property type="protein sequence ID" value="ENSPNAP00000007197.2"/>
    <property type="gene ID" value="ENSPNAG00000005784.2"/>
</dbReference>
<dbReference type="GO" id="GO:0016020">
    <property type="term" value="C:membrane"/>
    <property type="evidence" value="ECO:0007669"/>
    <property type="project" value="UniProtKB-SubCell"/>
</dbReference>
<dbReference type="Pfam" id="PF00001">
    <property type="entry name" value="7tm_1"/>
    <property type="match status" value="1"/>
</dbReference>
<evidence type="ECO:0000256" key="5">
    <source>
        <dbReference type="ARBA" id="ARBA00022925"/>
    </source>
</evidence>
<feature type="transmembrane region" description="Helical" evidence="14">
    <location>
        <begin position="22"/>
        <end position="48"/>
    </location>
</feature>
<dbReference type="Proteomes" id="UP001501920">
    <property type="component" value="Chromosome 20"/>
</dbReference>
<evidence type="ECO:0000256" key="14">
    <source>
        <dbReference type="RuleBase" id="RU004951"/>
    </source>
</evidence>
<keyword evidence="10" id="KW-1015">Disulfide bond</keyword>
<evidence type="ECO:0000256" key="8">
    <source>
        <dbReference type="ARBA" id="ARBA00023040"/>
    </source>
</evidence>
<dbReference type="PROSITE" id="PS50262">
    <property type="entry name" value="G_PROTEIN_RECEP_F1_2"/>
    <property type="match status" value="1"/>
</dbReference>
<comment type="subcellular location">
    <subcellularLocation>
        <location evidence="1 14">Membrane</location>
        <topology evidence="1 14">Multi-pass membrane protein</topology>
    </subcellularLocation>
</comment>
<reference evidence="16" key="2">
    <citation type="submission" date="2025-08" db="UniProtKB">
        <authorList>
            <consortium name="Ensembl"/>
        </authorList>
    </citation>
    <scope>IDENTIFICATION</scope>
</reference>
<feature type="transmembrane region" description="Helical" evidence="14">
    <location>
        <begin position="140"/>
        <end position="162"/>
    </location>
</feature>
<dbReference type="SUPFAM" id="SSF81321">
    <property type="entry name" value="Family A G protein-coupled receptor-like"/>
    <property type="match status" value="1"/>
</dbReference>